<dbReference type="Pfam" id="PF01433">
    <property type="entry name" value="Peptidase_M1"/>
    <property type="match status" value="1"/>
</dbReference>
<dbReference type="EMBL" id="ABJB010412357">
    <property type="status" value="NOT_ANNOTATED_CDS"/>
    <property type="molecule type" value="Genomic_DNA"/>
</dbReference>
<keyword evidence="2" id="KW-0472">Membrane</keyword>
<dbReference type="GO" id="GO:0006508">
    <property type="term" value="P:proteolysis"/>
    <property type="evidence" value="ECO:0007669"/>
    <property type="project" value="UniProtKB-KW"/>
</dbReference>
<dbReference type="EMBL" id="ABJB010158791">
    <property type="status" value="NOT_ANNOTATED_CDS"/>
    <property type="molecule type" value="Genomic_DNA"/>
</dbReference>
<dbReference type="InterPro" id="IPR050344">
    <property type="entry name" value="Peptidase_M1_aminopeptidases"/>
</dbReference>
<evidence type="ECO:0000313" key="7">
    <source>
        <dbReference type="Proteomes" id="UP000001555"/>
    </source>
</evidence>
<protein>
    <submittedName>
        <fullName evidence="5 6">Protease m1 zinc metalloprotease, putative</fullName>
        <ecNumber evidence="5">3.4.11.2</ecNumber>
    </submittedName>
</protein>
<dbReference type="PANTHER" id="PTHR11533">
    <property type="entry name" value="PROTEASE M1 ZINC METALLOPROTEASE"/>
    <property type="match status" value="1"/>
</dbReference>
<dbReference type="EMBL" id="DS821633">
    <property type="protein sequence ID" value="EEC11734.1"/>
    <property type="molecule type" value="Genomic_DNA"/>
</dbReference>
<dbReference type="InterPro" id="IPR045357">
    <property type="entry name" value="Aminopeptidase_N-like_N"/>
</dbReference>
<dbReference type="VEuPathDB" id="VectorBase:ISCW020579"/>
<accession>B7PYR2</accession>
<proteinExistence type="predicted"/>
<feature type="region of interest" description="Disordered" evidence="1">
    <location>
        <begin position="143"/>
        <end position="163"/>
    </location>
</feature>
<sequence length="485" mass="54226">MGACPARAERPWDWAKGSRPTWQRLDYDTEGGESSTKPGGSRPSSNPSSQQASYTRVGVLVAVLLSLGGLLLIWMMFVGGSKKATSPDIKGAAPAVPARDQSIRAKEPSGPQHPLPAPPPVPWYKELDERRATDRVFFITRPQASTSEKPATSKAEPEDYVPPLRTDFPEKLPGHLEPIHYDVMFKVILDARQEQNFMYGDSYFLGKTIILLRCLKPTQTIFLHATGFTVKEQQTTLLKEGDRTFIGIGKMAVNDDLEMLKIDVETPLEFNETYSLSLEFAGSINKSPRGLYKSFSNYGERITVTGTHFQPTYARRAFPCFDEPALRATFSVVVVRPKNYRSFSNMAISKNLVAVPTLPTPAMEHWGLITFQPVFLKFHKEETPFKLKIASLKLVARKIAQQWLGNLVTVAWWDHMWLKEGISEYLAYSAASAADAQADLLSTVLVDEVHNSMEYDGHNTSHPVSMELNTPLQIRKHMNPAVNAK</sequence>
<evidence type="ECO:0000259" key="4">
    <source>
        <dbReference type="Pfam" id="PF17900"/>
    </source>
</evidence>
<dbReference type="InterPro" id="IPR042097">
    <property type="entry name" value="Aminopeptidase_N-like_N_sf"/>
</dbReference>
<dbReference type="OrthoDB" id="6490266at2759"/>
<keyword evidence="7" id="KW-1185">Reference proteome</keyword>
<dbReference type="GO" id="GO:0008237">
    <property type="term" value="F:metallopeptidase activity"/>
    <property type="evidence" value="ECO:0007669"/>
    <property type="project" value="UniProtKB-KW"/>
</dbReference>
<dbReference type="Pfam" id="PF17900">
    <property type="entry name" value="Peptidase_M1_N"/>
    <property type="match status" value="1"/>
</dbReference>
<evidence type="ECO:0000256" key="1">
    <source>
        <dbReference type="SAM" id="MobiDB-lite"/>
    </source>
</evidence>
<feature type="compositionally biased region" description="Low complexity" evidence="1">
    <location>
        <begin position="38"/>
        <end position="52"/>
    </location>
</feature>
<evidence type="ECO:0000256" key="2">
    <source>
        <dbReference type="SAM" id="Phobius"/>
    </source>
</evidence>
<dbReference type="EMBL" id="ABJB010137363">
    <property type="status" value="NOT_ANNOTATED_CDS"/>
    <property type="molecule type" value="Genomic_DNA"/>
</dbReference>
<feature type="domain" description="Aminopeptidase N-like N-terminal" evidence="4">
    <location>
        <begin position="178"/>
        <end position="349"/>
    </location>
</feature>
<evidence type="ECO:0000259" key="3">
    <source>
        <dbReference type="Pfam" id="PF01433"/>
    </source>
</evidence>
<feature type="transmembrane region" description="Helical" evidence="2">
    <location>
        <begin position="57"/>
        <end position="77"/>
    </location>
</feature>
<keyword evidence="5" id="KW-0378">Hydrolase</keyword>
<dbReference type="GO" id="GO:0016285">
    <property type="term" value="F:alanyl aminopeptidase activity"/>
    <property type="evidence" value="ECO:0007669"/>
    <property type="project" value="UniProtKB-EC"/>
</dbReference>
<dbReference type="Gene3D" id="2.60.40.1730">
    <property type="entry name" value="tricorn interacting facor f3 domain"/>
    <property type="match status" value="1"/>
</dbReference>
<evidence type="ECO:0000313" key="6">
    <source>
        <dbReference type="EnsemblMetazoa" id="ISCW020579-PA"/>
    </source>
</evidence>
<dbReference type="VEuPathDB" id="VectorBase:ISCP_036453"/>
<feature type="region of interest" description="Disordered" evidence="1">
    <location>
        <begin position="83"/>
        <end position="121"/>
    </location>
</feature>
<dbReference type="EMBL" id="ABJB010372523">
    <property type="status" value="NOT_ANNOTATED_CDS"/>
    <property type="molecule type" value="Genomic_DNA"/>
</dbReference>
<keyword evidence="5" id="KW-0645">Protease</keyword>
<gene>
    <name evidence="5" type="ORF">IscW_ISCW020579</name>
</gene>
<reference evidence="6" key="2">
    <citation type="submission" date="2020-05" db="UniProtKB">
        <authorList>
            <consortium name="EnsemblMetazoa"/>
        </authorList>
    </citation>
    <scope>IDENTIFICATION</scope>
    <source>
        <strain evidence="6">wikel</strain>
    </source>
</reference>
<dbReference type="EMBL" id="ABJB010455681">
    <property type="status" value="NOT_ANNOTATED_CDS"/>
    <property type="molecule type" value="Genomic_DNA"/>
</dbReference>
<organism>
    <name type="scientific">Ixodes scapularis</name>
    <name type="common">Black-legged tick</name>
    <name type="synonym">Deer tick</name>
    <dbReference type="NCBI Taxonomy" id="6945"/>
    <lineage>
        <taxon>Eukaryota</taxon>
        <taxon>Metazoa</taxon>
        <taxon>Ecdysozoa</taxon>
        <taxon>Arthropoda</taxon>
        <taxon>Chelicerata</taxon>
        <taxon>Arachnida</taxon>
        <taxon>Acari</taxon>
        <taxon>Parasitiformes</taxon>
        <taxon>Ixodida</taxon>
        <taxon>Ixodoidea</taxon>
        <taxon>Ixodidae</taxon>
        <taxon>Ixodinae</taxon>
        <taxon>Ixodes</taxon>
    </lineage>
</organism>
<reference evidence="5 7" key="1">
    <citation type="submission" date="2008-03" db="EMBL/GenBank/DDBJ databases">
        <title>Annotation of Ixodes scapularis.</title>
        <authorList>
            <consortium name="Ixodes scapularis Genome Project Consortium"/>
            <person name="Caler E."/>
            <person name="Hannick L.I."/>
            <person name="Bidwell S."/>
            <person name="Joardar V."/>
            <person name="Thiagarajan M."/>
            <person name="Amedeo P."/>
            <person name="Galinsky K.J."/>
            <person name="Schobel S."/>
            <person name="Inman J."/>
            <person name="Hostetler J."/>
            <person name="Miller J."/>
            <person name="Hammond M."/>
            <person name="Megy K."/>
            <person name="Lawson D."/>
            <person name="Kodira C."/>
            <person name="Sutton G."/>
            <person name="Meyer J."/>
            <person name="Hill C.A."/>
            <person name="Birren B."/>
            <person name="Nene V."/>
            <person name="Collins F."/>
            <person name="Alarcon-Chaidez F."/>
            <person name="Wikel S."/>
            <person name="Strausberg R."/>
        </authorList>
    </citation>
    <scope>NUCLEOTIDE SEQUENCE [LARGE SCALE GENOMIC DNA]</scope>
    <source>
        <strain evidence="7">Wikel</strain>
        <strain evidence="5">Wikel colony</strain>
    </source>
</reference>
<keyword evidence="2" id="KW-0812">Transmembrane</keyword>
<dbReference type="HOGENOM" id="CLU_563346_0_0_1"/>
<keyword evidence="5" id="KW-0031">Aminopeptidase</keyword>
<feature type="region of interest" description="Disordered" evidence="1">
    <location>
        <begin position="1"/>
        <end position="52"/>
    </location>
</feature>
<feature type="compositionally biased region" description="Pro residues" evidence="1">
    <location>
        <begin position="111"/>
        <end position="121"/>
    </location>
</feature>
<dbReference type="EC" id="3.4.11.2" evidence="5"/>
<dbReference type="PANTHER" id="PTHR11533:SF294">
    <property type="entry name" value="THYROTROPIN-RELEASING HORMONE-DEGRADING ECTOENZYME"/>
    <property type="match status" value="1"/>
</dbReference>
<keyword evidence="2" id="KW-1133">Transmembrane helix</keyword>
<dbReference type="InterPro" id="IPR014782">
    <property type="entry name" value="Peptidase_M1_dom"/>
</dbReference>
<evidence type="ECO:0000313" key="5">
    <source>
        <dbReference type="EMBL" id="EEC11734.1"/>
    </source>
</evidence>
<dbReference type="SUPFAM" id="SSF55486">
    <property type="entry name" value="Metalloproteases ('zincins'), catalytic domain"/>
    <property type="match status" value="1"/>
</dbReference>
<dbReference type="Gene3D" id="1.10.390.10">
    <property type="entry name" value="Neutral Protease Domain 2"/>
    <property type="match status" value="1"/>
</dbReference>
<dbReference type="PaxDb" id="6945-B7PYR2"/>
<dbReference type="AlphaFoldDB" id="B7PYR2"/>
<feature type="domain" description="Peptidase M1 membrane alanine aminopeptidase" evidence="3">
    <location>
        <begin position="351"/>
        <end position="477"/>
    </location>
</feature>
<dbReference type="SUPFAM" id="SSF63737">
    <property type="entry name" value="Leukotriene A4 hydrolase N-terminal domain"/>
    <property type="match status" value="1"/>
</dbReference>
<keyword evidence="5" id="KW-0482">Metalloprotease</keyword>
<dbReference type="Proteomes" id="UP000001555">
    <property type="component" value="Unassembled WGS sequence"/>
</dbReference>
<dbReference type="EMBL" id="ABJB010525920">
    <property type="status" value="NOT_ANNOTATED_CDS"/>
    <property type="molecule type" value="Genomic_DNA"/>
</dbReference>
<dbReference type="STRING" id="6945.B7PYR2"/>
<dbReference type="EnsemblMetazoa" id="ISCW020579-RA">
    <property type="protein sequence ID" value="ISCW020579-PA"/>
    <property type="gene ID" value="ISCW020579"/>
</dbReference>
<dbReference type="GO" id="GO:0008270">
    <property type="term" value="F:zinc ion binding"/>
    <property type="evidence" value="ECO:0007669"/>
    <property type="project" value="InterPro"/>
</dbReference>
<feature type="non-terminal residue" evidence="5">
    <location>
        <position position="485"/>
    </location>
</feature>
<name>B7PYR2_IXOSC</name>
<dbReference type="InterPro" id="IPR027268">
    <property type="entry name" value="Peptidase_M4/M1_CTD_sf"/>
</dbReference>
<dbReference type="VEuPathDB" id="VectorBase:ISCI020579"/>